<dbReference type="Pfam" id="PF13628">
    <property type="entry name" value="DUF4142"/>
    <property type="match status" value="1"/>
</dbReference>
<dbReference type="Gene3D" id="1.20.1260.10">
    <property type="match status" value="1"/>
</dbReference>
<dbReference type="PANTHER" id="PTHR38593">
    <property type="entry name" value="BLR2558 PROTEIN"/>
    <property type="match status" value="1"/>
</dbReference>
<feature type="chain" id="PRO_5026891826" description="DUF4142 domain-containing protein" evidence="1">
    <location>
        <begin position="20"/>
        <end position="184"/>
    </location>
</feature>
<evidence type="ECO:0000259" key="2">
    <source>
        <dbReference type="Pfam" id="PF13628"/>
    </source>
</evidence>
<reference evidence="3" key="1">
    <citation type="submission" date="2020-02" db="EMBL/GenBank/DDBJ databases">
        <authorList>
            <person name="Meier V. D."/>
        </authorList>
    </citation>
    <scope>NUCLEOTIDE SEQUENCE</scope>
    <source>
        <strain evidence="3">AVDCRST_MAG39</strain>
    </source>
</reference>
<sequence>MTRSALLAAAAALSLSACAATVDEGGDGSSASASAAAGDMTPETASAFVPMAASSDTFEINSSQLALQRATGADTRAYAQMMIRDHSNTTQQLSAAARTSGIEPPPPGTMLPMHQALFEQLQNAGTGAAFDRTYWTLQAQSHQMALDLHSNYARNGDQPALRQVAQTATPIVRMHLEEARQKAR</sequence>
<keyword evidence="1" id="KW-0732">Signal</keyword>
<feature type="signal peptide" evidence="1">
    <location>
        <begin position="1"/>
        <end position="19"/>
    </location>
</feature>
<name>A0A6J4S8Z0_9SPHN</name>
<evidence type="ECO:0000256" key="1">
    <source>
        <dbReference type="SAM" id="SignalP"/>
    </source>
</evidence>
<feature type="domain" description="DUF4142" evidence="2">
    <location>
        <begin position="44"/>
        <end position="181"/>
    </location>
</feature>
<dbReference type="InterPro" id="IPR012347">
    <property type="entry name" value="Ferritin-like"/>
</dbReference>
<dbReference type="AlphaFoldDB" id="A0A6J4S8Z0"/>
<dbReference type="PANTHER" id="PTHR38593:SF1">
    <property type="entry name" value="BLR2558 PROTEIN"/>
    <property type="match status" value="1"/>
</dbReference>
<gene>
    <name evidence="3" type="ORF">AVDCRST_MAG39-894</name>
</gene>
<evidence type="ECO:0000313" key="3">
    <source>
        <dbReference type="EMBL" id="CAA9493046.1"/>
    </source>
</evidence>
<dbReference type="PROSITE" id="PS51257">
    <property type="entry name" value="PROKAR_LIPOPROTEIN"/>
    <property type="match status" value="1"/>
</dbReference>
<dbReference type="InterPro" id="IPR025419">
    <property type="entry name" value="DUF4142"/>
</dbReference>
<proteinExistence type="predicted"/>
<protein>
    <recommendedName>
        <fullName evidence="2">DUF4142 domain-containing protein</fullName>
    </recommendedName>
</protein>
<accession>A0A6J4S8Z0</accession>
<dbReference type="EMBL" id="CADCVW010000038">
    <property type="protein sequence ID" value="CAA9493046.1"/>
    <property type="molecule type" value="Genomic_DNA"/>
</dbReference>
<organism evidence="3">
    <name type="scientific">uncultured Sphingomonadaceae bacterium</name>
    <dbReference type="NCBI Taxonomy" id="169976"/>
    <lineage>
        <taxon>Bacteria</taxon>
        <taxon>Pseudomonadati</taxon>
        <taxon>Pseudomonadota</taxon>
        <taxon>Alphaproteobacteria</taxon>
        <taxon>Sphingomonadales</taxon>
        <taxon>Sphingomonadaceae</taxon>
        <taxon>environmental samples</taxon>
    </lineage>
</organism>